<evidence type="ECO:0000313" key="2">
    <source>
        <dbReference type="EMBL" id="XBH03880.1"/>
    </source>
</evidence>
<dbReference type="PANTHER" id="PTHR18964:SF149">
    <property type="entry name" value="BIFUNCTIONAL UDP-N-ACETYLGLUCOSAMINE 2-EPIMERASE_N-ACETYLMANNOSAMINE KINASE"/>
    <property type="match status" value="1"/>
</dbReference>
<dbReference type="InterPro" id="IPR043129">
    <property type="entry name" value="ATPase_NBD"/>
</dbReference>
<reference evidence="2" key="1">
    <citation type="submission" date="2024-05" db="EMBL/GenBank/DDBJ databases">
        <title>Planctomycetes of the genus Singulisphaera possess chitinolytic capabilities.</title>
        <authorList>
            <person name="Ivanova A."/>
        </authorList>
    </citation>
    <scope>NUCLEOTIDE SEQUENCE</scope>
    <source>
        <strain evidence="2">Ch08T</strain>
    </source>
</reference>
<name>A0AAU7CFB0_9BACT</name>
<dbReference type="EMBL" id="CP155447">
    <property type="protein sequence ID" value="XBH03880.1"/>
    <property type="molecule type" value="Genomic_DNA"/>
</dbReference>
<dbReference type="Gene3D" id="3.30.420.40">
    <property type="match status" value="2"/>
</dbReference>
<dbReference type="InterPro" id="IPR000600">
    <property type="entry name" value="ROK"/>
</dbReference>
<proteinExistence type="inferred from homology"/>
<dbReference type="PANTHER" id="PTHR18964">
    <property type="entry name" value="ROK (REPRESSOR, ORF, KINASE) FAMILY"/>
    <property type="match status" value="1"/>
</dbReference>
<dbReference type="SUPFAM" id="SSF53067">
    <property type="entry name" value="Actin-like ATPase domain"/>
    <property type="match status" value="1"/>
</dbReference>
<comment type="similarity">
    <text evidence="1">Belongs to the ROK (NagC/XylR) family.</text>
</comment>
<protein>
    <submittedName>
        <fullName evidence="2">ROK family protein</fullName>
    </submittedName>
</protein>
<evidence type="ECO:0000256" key="1">
    <source>
        <dbReference type="ARBA" id="ARBA00006479"/>
    </source>
</evidence>
<dbReference type="AlphaFoldDB" id="A0AAU7CFB0"/>
<dbReference type="Pfam" id="PF00480">
    <property type="entry name" value="ROK"/>
    <property type="match status" value="1"/>
</dbReference>
<sequence>MSLQGAGPFVVGIDLGGTKTLAGVVGADNQILGRSKRSTPAKEGGPAIVQTIVQCVDDALKNAGLTRDDIAAAGIGSPGPLNPETGVVLFSANLNIRNFPLGPDLSAILNRPVLLQNDVRVGGYGEFRLGAGVGYQNIVAAFVGTGIGGCLILDGKIFTGSTGNAGELGHIIVKAGGPKCGCGAHGCVEALASKTAIAHRISKAIRKGHPTLLSDKLSKKSGRLKSGELADAIAHHDQVAIREVHRAAHYLGVGLSGLSNVLGPEVFIIGGGVAGALGEPYVDLVRASARRHMLTDPDKKIRIVRAALGDDAGILGASLLAREKFLTDNHQPR</sequence>
<dbReference type="RefSeq" id="WP_406696622.1">
    <property type="nucleotide sequence ID" value="NZ_CP155447.1"/>
</dbReference>
<accession>A0AAU7CFB0</accession>
<gene>
    <name evidence="2" type="ORF">V5E97_37120</name>
</gene>
<organism evidence="2">
    <name type="scientific">Singulisphaera sp. Ch08</name>
    <dbReference type="NCBI Taxonomy" id="3120278"/>
    <lineage>
        <taxon>Bacteria</taxon>
        <taxon>Pseudomonadati</taxon>
        <taxon>Planctomycetota</taxon>
        <taxon>Planctomycetia</taxon>
        <taxon>Isosphaerales</taxon>
        <taxon>Isosphaeraceae</taxon>
        <taxon>Singulisphaera</taxon>
    </lineage>
</organism>